<sequence length="237" mass="26707">MKTKGKHAVLSFALLMIGFIVSFSYQLTNVEGEQQSNANQWDKEYQYREQLIKQEERTRQLQQELFEKQEEVREIESELATKEKGLFNLVEDVEKLRMFAGDIKVSGPGIEVTLRDASYVQDGENINQYIVHDGHVHKVINELLSSGAKGIAINGQRLFHNSYIACVGPVITVDGIEHAAPFVVTAIGNPDDLYESMNLDQGVKDQLLSDNVEVRIEKKEEVVFEPHLGQSGQLSDS</sequence>
<feature type="coiled-coil region" evidence="2">
    <location>
        <begin position="51"/>
        <end position="78"/>
    </location>
</feature>
<protein>
    <recommendedName>
        <fullName evidence="5">DUF881 domain-containing protein</fullName>
    </recommendedName>
</protein>
<keyword evidence="2" id="KW-0175">Coiled coil</keyword>
<evidence type="ECO:0000256" key="2">
    <source>
        <dbReference type="SAM" id="Coils"/>
    </source>
</evidence>
<dbReference type="PANTHER" id="PTHR37313">
    <property type="entry name" value="UPF0749 PROTEIN RV1825"/>
    <property type="match status" value="1"/>
</dbReference>
<comment type="similarity">
    <text evidence="1">Belongs to the UPF0749 family.</text>
</comment>
<dbReference type="PANTHER" id="PTHR37313:SF2">
    <property type="entry name" value="UPF0749 PROTEIN YLXX"/>
    <property type="match status" value="1"/>
</dbReference>
<dbReference type="RefSeq" id="WP_069718688.1">
    <property type="nucleotide sequence ID" value="NZ_MJEH01000063.1"/>
</dbReference>
<evidence type="ECO:0008006" key="5">
    <source>
        <dbReference type="Google" id="ProtNLM"/>
    </source>
</evidence>
<comment type="caution">
    <text evidence="3">The sequence shown here is derived from an EMBL/GenBank/DDBJ whole genome shotgun (WGS) entry which is preliminary data.</text>
</comment>
<dbReference type="STRING" id="1305675.BFG57_06025"/>
<dbReference type="OrthoDB" id="9776196at2"/>
<accession>A0A1E5LAQ5</accession>
<name>A0A1E5LAQ5_9BACI</name>
<dbReference type="Gene3D" id="3.30.70.1880">
    <property type="entry name" value="Protein of unknown function DUF881"/>
    <property type="match status" value="1"/>
</dbReference>
<evidence type="ECO:0000313" key="3">
    <source>
        <dbReference type="EMBL" id="OEH91172.1"/>
    </source>
</evidence>
<dbReference type="Proteomes" id="UP000095209">
    <property type="component" value="Unassembled WGS sequence"/>
</dbReference>
<reference evidence="3 4" key="1">
    <citation type="submission" date="2016-08" db="EMBL/GenBank/DDBJ databases">
        <title>Genome of Bacillus solimangrovi GH2-4.</title>
        <authorList>
            <person name="Lim S."/>
            <person name="Kim B.-C."/>
        </authorList>
    </citation>
    <scope>NUCLEOTIDE SEQUENCE [LARGE SCALE GENOMIC DNA]</scope>
    <source>
        <strain evidence="3 4">GH2-4</strain>
    </source>
</reference>
<keyword evidence="4" id="KW-1185">Reference proteome</keyword>
<dbReference type="InterPro" id="IPR010273">
    <property type="entry name" value="DUF881"/>
</dbReference>
<evidence type="ECO:0000313" key="4">
    <source>
        <dbReference type="Proteomes" id="UP000095209"/>
    </source>
</evidence>
<dbReference type="Pfam" id="PF05949">
    <property type="entry name" value="DUF881"/>
    <property type="match status" value="1"/>
</dbReference>
<organism evidence="3 4">
    <name type="scientific">Bacillus solimangrovi</name>
    <dbReference type="NCBI Taxonomy" id="1305675"/>
    <lineage>
        <taxon>Bacteria</taxon>
        <taxon>Bacillati</taxon>
        <taxon>Bacillota</taxon>
        <taxon>Bacilli</taxon>
        <taxon>Bacillales</taxon>
        <taxon>Bacillaceae</taxon>
        <taxon>Bacillus</taxon>
    </lineage>
</organism>
<proteinExistence type="inferred from homology"/>
<dbReference type="AlphaFoldDB" id="A0A1E5LAQ5"/>
<dbReference type="EMBL" id="MJEH01000063">
    <property type="protein sequence ID" value="OEH91172.1"/>
    <property type="molecule type" value="Genomic_DNA"/>
</dbReference>
<gene>
    <name evidence="3" type="ORF">BFG57_06025</name>
</gene>
<evidence type="ECO:0000256" key="1">
    <source>
        <dbReference type="ARBA" id="ARBA00009108"/>
    </source>
</evidence>